<proteinExistence type="predicted"/>
<organism evidence="4 5">
    <name type="scientific">Mytilus edulis</name>
    <name type="common">Blue mussel</name>
    <dbReference type="NCBI Taxonomy" id="6550"/>
    <lineage>
        <taxon>Eukaryota</taxon>
        <taxon>Metazoa</taxon>
        <taxon>Spiralia</taxon>
        <taxon>Lophotrochozoa</taxon>
        <taxon>Mollusca</taxon>
        <taxon>Bivalvia</taxon>
        <taxon>Autobranchia</taxon>
        <taxon>Pteriomorphia</taxon>
        <taxon>Mytilida</taxon>
        <taxon>Mytiloidea</taxon>
        <taxon>Mytilidae</taxon>
        <taxon>Mytilinae</taxon>
        <taxon>Mytilus</taxon>
    </lineage>
</organism>
<comment type="caution">
    <text evidence="4">The sequence shown here is derived from an EMBL/GenBank/DDBJ whole genome shotgun (WGS) entry which is preliminary data.</text>
</comment>
<dbReference type="EMBL" id="CAJPWZ010002951">
    <property type="protein sequence ID" value="CAG2248843.1"/>
    <property type="molecule type" value="Genomic_DNA"/>
</dbReference>
<dbReference type="PANTHER" id="PTHR46708:SF2">
    <property type="entry name" value="FIBRONECTIN TYPE-III DOMAIN-CONTAINING PROTEIN"/>
    <property type="match status" value="1"/>
</dbReference>
<feature type="domain" description="Fibronectin type-III" evidence="3">
    <location>
        <begin position="411"/>
        <end position="504"/>
    </location>
</feature>
<feature type="domain" description="Fibronectin type-III" evidence="3">
    <location>
        <begin position="775"/>
        <end position="876"/>
    </location>
</feature>
<feature type="domain" description="Fibronectin type-III" evidence="3">
    <location>
        <begin position="1577"/>
        <end position="1671"/>
    </location>
</feature>
<feature type="compositionally biased region" description="Acidic residues" evidence="2">
    <location>
        <begin position="135"/>
        <end position="165"/>
    </location>
</feature>
<dbReference type="InterPro" id="IPR036116">
    <property type="entry name" value="FN3_sf"/>
</dbReference>
<reference evidence="4" key="1">
    <citation type="submission" date="2021-03" db="EMBL/GenBank/DDBJ databases">
        <authorList>
            <person name="Bekaert M."/>
        </authorList>
    </citation>
    <scope>NUCLEOTIDE SEQUENCE</scope>
</reference>
<dbReference type="PANTHER" id="PTHR46708">
    <property type="entry name" value="TENASCIN"/>
    <property type="match status" value="1"/>
</dbReference>
<feature type="compositionally biased region" description="Basic and acidic residues" evidence="2">
    <location>
        <begin position="695"/>
        <end position="723"/>
    </location>
</feature>
<dbReference type="InterPro" id="IPR050991">
    <property type="entry name" value="ECM_Regulatory_Proteins"/>
</dbReference>
<dbReference type="SUPFAM" id="SSF52833">
    <property type="entry name" value="Thioredoxin-like"/>
    <property type="match status" value="1"/>
</dbReference>
<dbReference type="InterPro" id="IPR003961">
    <property type="entry name" value="FN3_dom"/>
</dbReference>
<dbReference type="OrthoDB" id="10036029at2759"/>
<sequence>MMNRRSSSKERSSRLDTERSKSKHKIYDHEALSGRDTSPKERKKKYKHKKKKSDAPMTLKEYNKWRDDQSDSDDTDKINTKDINKGLQCLDTYGTMFRNQLVLDAIAVEDQSSMTDDSKKPPGGRSRQRLASMSEESESETESSETDSDSETSETDTETETDDNEGSMVVMDAQRPYDQVRVQRREREIGRGSSRRLKEYEGVVERKSEYSPRPPETPRSSRHSEGRKQRLALLEVQDEVELNSSTVDGSFVEERRVAVPGDKLGASRRRIIDEGQMITSDGDGILPAPSISVESRGKNGLRVCWKRSSKGVDPKYKLLLHVVNIVGTKFAKEINNSDISFECNLVEHNKPVRGLQHCWNVIDKDRCDIKGLVSGMTYRVYVIANYTMLHGEQPCEIQTSSSVIYYTTVGPPRAPKLKIVSVDMYQALIEWDQPSFHKDLQIKGFQIYVDNKPLGRVRNKDTRQMLINNMVAGRTMSVYVVAVAQQGGIESEPSRKLHITCPRRPPAVAITQQPSHKAGCVLISWNRPEGHTYSSNEEDISLYGIYVDGKWYGKITANKASNRNGYQYYLNDLPPEQTYDINVKAIAGFNRVDPDSSHVFSLSDSPMSNSLPVSAPAAPKSPKLMLEGLHTDGIDVSWQAPQQFGDASISGYQMLKNGKLYGSIIPSDVNSLRIRDVTLGEKIVLQLIALTDHPVGKNERRHETHGDRDSGIDGSGPREDRGTSSDLFLGDRYAGCRPGAKLTVHYTGLVIPPSAVWCEQVSGHSALIVWNKGIPRQELPLERINGTNIPVPDDEPRSHFIRPENYQVTWWPGDRPEDEINSDSTNDDHLLITNLRPSTSYTVVVEARKMEKYKDIDEEENKGKHSTMNSFIIASKAEPLTIKTARPPDPPSNLGTMATSCSGIKLAWDQPREHGVEVIGIRVDAVSLNTSEPHHVSVDVLPDSNEANIEYLREKTDYLLRVTAITDEYFDRLPEKHKLKKLRALPKDMMINSEDSKWLPNSSIISKTAGTEPPANIRVSKASTNNMKLTWTPPIVYGSNKLTGQIVRWWDVKATKHVDDDFHVACHKNLLPSDDSVVIEDLVPGIQYKIVIEAVVSVKTALEKDRNDGGIEANRRTAHVMSKPMFARARAPTEPPRLYITGYTQTTAQLYWEKPLLVTVTGKDENGKVKYLRRYLEGYKLEINGKTYSCLGPNSQSCALTKCKPGKKYLINLVALTCTEEGKKERKRKYKGVYRTVNPQNIDYSAILDDEDNLDASPSETLEVVLPRTQEGNINTLSCRYTHTEDRDNRTFGDIELDWDVQGEDVNLLKQFNVVWYNDDDRVIQTKYVSPDFRHTVVPVTKNKSVYYMTVEPSYFTETLPQGPQSIQLVIPGPPDSPEIFTKSVSPEEFVIEWGEPRLYGGVRVRGYQVYLNDKKAGNELNHSHRKAVIPCKPNRNYRVQLIALSANPEYSDSPKSNALFISTNINSPGPTRGNDDWKMDDDQDIPVTVTNITDSSIHLDWSNFLEIDGITGYKIQWSSVAQPAQREVRLSSQDSSCVINNCLPGTTHFVRLLALVDDGQIKERSKQYTIQTSAPADSPVQTVRACNFRYIAVQWDKPNTYGDAVITGYKVYVNGIVESILNADQLSFTFTHGKWCQEYAFQVQALTSFEKLHSKVSEPLLVTWPGCKPPMLKRLPTHSSSNMKIGWEDPYLTDGVKIKHFRACCIEEGTEKMVQSIGPIHPDSREAEFKHLKKGSYSVYVEIHLYGTSEIVCTEAIRLQPALSPDAPRIMVTVVGLEERRTLEKVTCDLVNIRDRLIRKVGHKLKEIGALSNPIRAEKNRDVIEGAHTLSRVEEYLEECFLALQHFTGYLEAHVSWSCPQTRSEMLVAGYKVLIDGKQYGSAMHEGVKTVRIKLGLEQPVYRLSMISMTDKPQATSEDSNIVELLSDQFKPFAFYCYHAVHAEGMKWPNQGCCKFSDSLAYERQAAKKLANQGLLKKRVPPPSCSLLDIFDGEYKPFLSTHSKQYATAVLFWTPWCLASQTFINYYARFAKEHSSQYNFIAVSCGVNATSAANRKSLIHRITSSGWREDRSVWHCTSQCASSIDEASSKVWKTTMSGAPRKPEDNNAPNVDLTEILGIAGVPTLLVIHPDGYIAWHGRYRAYDYAGFSSFMQHTLSEVLNVPSPAYGYDAFKNNITLDDAAVESVLGIVRDPTRSTIVRIPSERPPSPEPMMESKYADEKTVEQLFIKRKQHSPRSRRKKLTVNHRPYSASAYVQLLKSPYMQKVVPSQKC</sequence>
<feature type="domain" description="Fibronectin type-III" evidence="3">
    <location>
        <begin position="1013"/>
        <end position="1120"/>
    </location>
</feature>
<dbReference type="SMART" id="SM00060">
    <property type="entry name" value="FN3"/>
    <property type="match status" value="11"/>
</dbReference>
<evidence type="ECO:0000256" key="2">
    <source>
        <dbReference type="SAM" id="MobiDB-lite"/>
    </source>
</evidence>
<feature type="region of interest" description="Disordered" evidence="2">
    <location>
        <begin position="110"/>
        <end position="228"/>
    </location>
</feature>
<dbReference type="SUPFAM" id="SSF49265">
    <property type="entry name" value="Fibronectin type III"/>
    <property type="match status" value="6"/>
</dbReference>
<evidence type="ECO:0000259" key="3">
    <source>
        <dbReference type="PROSITE" id="PS50853"/>
    </source>
</evidence>
<accession>A0A8S3V3R6</accession>
<dbReference type="Gene3D" id="3.40.30.10">
    <property type="entry name" value="Glutaredoxin"/>
    <property type="match status" value="1"/>
</dbReference>
<evidence type="ECO:0000313" key="5">
    <source>
        <dbReference type="Proteomes" id="UP000683360"/>
    </source>
</evidence>
<dbReference type="Pfam" id="PF00041">
    <property type="entry name" value="fn3"/>
    <property type="match status" value="2"/>
</dbReference>
<feature type="compositionally biased region" description="Basic residues" evidence="2">
    <location>
        <begin position="41"/>
        <end position="52"/>
    </location>
</feature>
<feature type="domain" description="Fibronectin type-III" evidence="3">
    <location>
        <begin position="890"/>
        <end position="987"/>
    </location>
</feature>
<feature type="compositionally biased region" description="Basic and acidic residues" evidence="2">
    <location>
        <begin position="61"/>
        <end position="84"/>
    </location>
</feature>
<feature type="domain" description="Fibronectin type-III" evidence="3">
    <location>
        <begin position="1374"/>
        <end position="1467"/>
    </location>
</feature>
<feature type="region of interest" description="Disordered" evidence="2">
    <location>
        <begin position="695"/>
        <end position="725"/>
    </location>
</feature>
<dbReference type="Gene3D" id="2.60.40.10">
    <property type="entry name" value="Immunoglobulins"/>
    <property type="match status" value="8"/>
</dbReference>
<feature type="domain" description="Fibronectin type-III" evidence="3">
    <location>
        <begin position="1484"/>
        <end position="1576"/>
    </location>
</feature>
<feature type="region of interest" description="Disordered" evidence="2">
    <location>
        <begin position="1"/>
        <end position="85"/>
    </location>
</feature>
<keyword evidence="1" id="KW-0677">Repeat</keyword>
<evidence type="ECO:0000256" key="1">
    <source>
        <dbReference type="ARBA" id="ARBA00022737"/>
    </source>
</evidence>
<protein>
    <submittedName>
        <fullName evidence="4">FN1</fullName>
    </submittedName>
</protein>
<dbReference type="PROSITE" id="PS50853">
    <property type="entry name" value="FN3"/>
    <property type="match status" value="7"/>
</dbReference>
<keyword evidence="5" id="KW-1185">Reference proteome</keyword>
<dbReference type="CDD" id="cd00063">
    <property type="entry name" value="FN3"/>
    <property type="match status" value="5"/>
</dbReference>
<dbReference type="InterPro" id="IPR013783">
    <property type="entry name" value="Ig-like_fold"/>
</dbReference>
<evidence type="ECO:0000313" key="4">
    <source>
        <dbReference type="EMBL" id="CAG2248843.1"/>
    </source>
</evidence>
<gene>
    <name evidence="4" type="ORF">MEDL_60649</name>
</gene>
<feature type="compositionally biased region" description="Basic and acidic residues" evidence="2">
    <location>
        <begin position="7"/>
        <end position="40"/>
    </location>
</feature>
<feature type="compositionally biased region" description="Basic and acidic residues" evidence="2">
    <location>
        <begin position="181"/>
        <end position="210"/>
    </location>
</feature>
<dbReference type="Proteomes" id="UP000683360">
    <property type="component" value="Unassembled WGS sequence"/>
</dbReference>
<name>A0A8S3V3R6_MYTED</name>
<dbReference type="InterPro" id="IPR036249">
    <property type="entry name" value="Thioredoxin-like_sf"/>
</dbReference>